<dbReference type="Proteomes" id="UP000003987">
    <property type="component" value="Unassembled WGS sequence"/>
</dbReference>
<dbReference type="STRING" id="575594.HMPREF0501_00357"/>
<dbReference type="InterPro" id="IPR002789">
    <property type="entry name" value="HerA_central"/>
</dbReference>
<accession>C7XUJ1</accession>
<name>C7XUJ1_9LACO</name>
<organism evidence="2 3">
    <name type="scientific">Limosilactobacillus coleohominis 101-4-CHN</name>
    <dbReference type="NCBI Taxonomy" id="575594"/>
    <lineage>
        <taxon>Bacteria</taxon>
        <taxon>Bacillati</taxon>
        <taxon>Bacillota</taxon>
        <taxon>Bacilli</taxon>
        <taxon>Lactobacillales</taxon>
        <taxon>Lactobacillaceae</taxon>
        <taxon>Limosilactobacillus</taxon>
    </lineage>
</organism>
<dbReference type="OrthoDB" id="9806951at2"/>
<dbReference type="PANTHER" id="PTHR42957">
    <property type="entry name" value="HELICASE MJ1565-RELATED"/>
    <property type="match status" value="1"/>
</dbReference>
<dbReference type="SMART" id="SM00382">
    <property type="entry name" value="AAA"/>
    <property type="match status" value="1"/>
</dbReference>
<dbReference type="Pfam" id="PF01935">
    <property type="entry name" value="DUF87"/>
    <property type="match status" value="1"/>
</dbReference>
<evidence type="ECO:0000259" key="1">
    <source>
        <dbReference type="SMART" id="SM00382"/>
    </source>
</evidence>
<proteinExistence type="predicted"/>
<reference evidence="2 3" key="1">
    <citation type="submission" date="2009-06" db="EMBL/GenBank/DDBJ databases">
        <title>The Genome Sequence of Lactobacillus coleohominis strain 101-4-CHN.</title>
        <authorList>
            <consortium name="The Broad Institute Genome Sequencing Platform"/>
            <person name="Ward D."/>
            <person name="Young S.K."/>
            <person name="Zeng Q."/>
            <person name="Koehrsen M."/>
            <person name="Alvarado L."/>
            <person name="Berlin A."/>
            <person name="Borenstein D."/>
            <person name="Chen Z."/>
            <person name="Engels R."/>
            <person name="Freedman E."/>
            <person name="Gellesch M."/>
            <person name="Goldberg J."/>
            <person name="Griggs A."/>
            <person name="Gujja S."/>
            <person name="Heiman D."/>
            <person name="Hepburn T."/>
            <person name="Howarth C."/>
            <person name="Jen D."/>
            <person name="Larson L."/>
            <person name="Lewis B."/>
            <person name="Mehta T."/>
            <person name="Park D."/>
            <person name="Pearson M."/>
            <person name="Roberts A."/>
            <person name="Saif S."/>
            <person name="Shea T."/>
            <person name="Shenoy N."/>
            <person name="Sisk P."/>
            <person name="Stolte C."/>
            <person name="Sykes S."/>
            <person name="Walk T."/>
            <person name="White J."/>
            <person name="Yandava C."/>
            <person name="Liu Y."/>
            <person name="Xu Q."/>
            <person name="Lander E."/>
            <person name="Nusbaum C."/>
            <person name="Galagan J."/>
            <person name="Birren B."/>
        </authorList>
    </citation>
    <scope>NUCLEOTIDE SEQUENCE [LARGE SCALE GENOMIC DNA]</scope>
    <source>
        <strain evidence="2 3">101-4-CHN</strain>
    </source>
</reference>
<sequence>MMRSFARSISSLKQVPTVAELTGSHLLITGQTGSGKTTTTLSLLSQLQQTTGTVIVLDPTGEYTRLPNAVVYRLGGNAYLDAGQFSATELLRITGLPLSLAQLLNQAMNSLRIKQNLQGTLQIFKKINYPINQYLQQVAQLTDWSSSYPIKLLAQQIIEELMVPFADHRANYDVCGQEYDYQQIRQLWSSLVKLRTQIAQPAFQSLFGTGQQDGPLTELNYILRMFLTQPADHQTLVIDLSPLKQYEAVQGTVISILLKHLLNERLRITTDQLPVKIVIDEAHRYLPTNGDLKNNGIFQIAREGRKLNLALIITTQSPLDLPSELRSQFANLIVHHLAAPQEWAAFPWTHENNDHLATGMAVMKCGLNGAVTARINLPAWWERSQHGIY</sequence>
<dbReference type="Gene3D" id="3.40.50.300">
    <property type="entry name" value="P-loop containing nucleotide triphosphate hydrolases"/>
    <property type="match status" value="2"/>
</dbReference>
<protein>
    <recommendedName>
        <fullName evidence="1">AAA+ ATPase domain-containing protein</fullName>
    </recommendedName>
</protein>
<dbReference type="AlphaFoldDB" id="C7XUJ1"/>
<evidence type="ECO:0000313" key="3">
    <source>
        <dbReference type="Proteomes" id="UP000003987"/>
    </source>
</evidence>
<dbReference type="PANTHER" id="PTHR42957:SF1">
    <property type="entry name" value="HELICASE MJ1565-RELATED"/>
    <property type="match status" value="1"/>
</dbReference>
<keyword evidence="3" id="KW-1185">Reference proteome</keyword>
<dbReference type="HOGENOM" id="CLU_050624_0_0_9"/>
<dbReference type="EMBL" id="GG698802">
    <property type="protein sequence ID" value="EEU30952.1"/>
    <property type="molecule type" value="Genomic_DNA"/>
</dbReference>
<feature type="domain" description="AAA+ ATPase" evidence="1">
    <location>
        <begin position="22"/>
        <end position="340"/>
    </location>
</feature>
<evidence type="ECO:0000313" key="2">
    <source>
        <dbReference type="EMBL" id="EEU30952.1"/>
    </source>
</evidence>
<gene>
    <name evidence="2" type="ORF">HMPREF0501_00357</name>
</gene>
<dbReference type="RefSeq" id="WP_006916123.1">
    <property type="nucleotide sequence ID" value="NZ_GG698802.1"/>
</dbReference>
<dbReference type="InterPro" id="IPR027417">
    <property type="entry name" value="P-loop_NTPase"/>
</dbReference>
<dbReference type="InterPro" id="IPR003593">
    <property type="entry name" value="AAA+_ATPase"/>
</dbReference>
<dbReference type="SUPFAM" id="SSF52540">
    <property type="entry name" value="P-loop containing nucleoside triphosphate hydrolases"/>
    <property type="match status" value="1"/>
</dbReference>
<dbReference type="InterPro" id="IPR008571">
    <property type="entry name" value="HerA-like"/>
</dbReference>
<dbReference type="eggNOG" id="COG0433">
    <property type="taxonomic scope" value="Bacteria"/>
</dbReference>